<accession>L0ECN1</accession>
<keyword evidence="3" id="KW-1185">Reference proteome</keyword>
<proteinExistence type="predicted"/>
<sequence length="200" mass="20993">MGKAAPVVRGEEDEEEPDPGTGGPVRIDPENGRDIPESDKVLLSGTMHNLTHAPAYRKVEGMQPVIGNYLNKLIDRMESDITGYKASAISCKSCDVADIQNAIAGSQADPVIIQAGHLNLDSDVTFGSPTKPFVLLVQGMNTNQANAVTIYGTLIAEHALNANQGTKLTAAAVGGKYGSVWVGGPVHLNNDSNVTVSDTL</sequence>
<evidence type="ECO:0000313" key="3">
    <source>
        <dbReference type="Proteomes" id="UP000010795"/>
    </source>
</evidence>
<dbReference type="OrthoDB" id="41445at2"/>
<dbReference type="eggNOG" id="COG3209">
    <property type="taxonomic scope" value="Bacteria"/>
</dbReference>
<dbReference type="Proteomes" id="UP000010795">
    <property type="component" value="Chromosome"/>
</dbReference>
<feature type="compositionally biased region" description="Basic and acidic residues" evidence="1">
    <location>
        <begin position="27"/>
        <end position="36"/>
    </location>
</feature>
<dbReference type="EMBL" id="CP003255">
    <property type="protein sequence ID" value="AGA57369.1"/>
    <property type="molecule type" value="Genomic_DNA"/>
</dbReference>
<dbReference type="RefSeq" id="WP_015254126.1">
    <property type="nucleotide sequence ID" value="NC_019897.1"/>
</dbReference>
<gene>
    <name evidence="2" type="ordered locus">Theco_1201</name>
</gene>
<protein>
    <submittedName>
        <fullName evidence="2">Uncharacterized protein</fullName>
    </submittedName>
</protein>
<reference evidence="3" key="1">
    <citation type="submission" date="2012-01" db="EMBL/GenBank/DDBJ databases">
        <title>Complete sequence of chromosome of Thermobacillus composti KWC4.</title>
        <authorList>
            <person name="Lucas S."/>
            <person name="Han J."/>
            <person name="Lapidus A."/>
            <person name="Cheng J.-F."/>
            <person name="Goodwin L."/>
            <person name="Pitluck S."/>
            <person name="Peters L."/>
            <person name="Ovchinnikova G."/>
            <person name="Teshima H."/>
            <person name="Detter J.C."/>
            <person name="Han C."/>
            <person name="Tapia R."/>
            <person name="Land M."/>
            <person name="Hauser L."/>
            <person name="Kyrpides N."/>
            <person name="Ivanova N."/>
            <person name="Pagani I."/>
            <person name="Anderson I."/>
            <person name="Woyke T."/>
        </authorList>
    </citation>
    <scope>NUCLEOTIDE SEQUENCE [LARGE SCALE GENOMIC DNA]</scope>
    <source>
        <strain evidence="3">DSM 18247 / JCM 13945 / KWC4</strain>
    </source>
</reference>
<name>L0ECN1_THECK</name>
<evidence type="ECO:0000313" key="2">
    <source>
        <dbReference type="EMBL" id="AGA57369.1"/>
    </source>
</evidence>
<feature type="region of interest" description="Disordered" evidence="1">
    <location>
        <begin position="1"/>
        <end position="36"/>
    </location>
</feature>
<dbReference type="AlphaFoldDB" id="L0ECN1"/>
<dbReference type="KEGG" id="tco:Theco_1201"/>
<organism evidence="2 3">
    <name type="scientific">Thermobacillus composti (strain DSM 18247 / JCM 13945 / KWC4)</name>
    <dbReference type="NCBI Taxonomy" id="717605"/>
    <lineage>
        <taxon>Bacteria</taxon>
        <taxon>Bacillati</taxon>
        <taxon>Bacillota</taxon>
        <taxon>Bacilli</taxon>
        <taxon>Bacillales</taxon>
        <taxon>Paenibacillaceae</taxon>
        <taxon>Thermobacillus</taxon>
    </lineage>
</organism>
<evidence type="ECO:0000256" key="1">
    <source>
        <dbReference type="SAM" id="MobiDB-lite"/>
    </source>
</evidence>
<dbReference type="STRING" id="717605.Theco_1201"/>
<dbReference type="HOGENOM" id="CLU_1365658_0_0_9"/>